<feature type="signal peptide" evidence="2">
    <location>
        <begin position="1"/>
        <end position="21"/>
    </location>
</feature>
<protein>
    <recommendedName>
        <fullName evidence="5">Glycoprotein</fullName>
    </recommendedName>
</protein>
<sequence length="413" mass="42014">MFMPTLATLAAFTPLLTRVNGQVTATGPNGPTNPSAPSFAQVGSKVDQTSMSRLISLNSVNDFCVFGPPTNDNEPIGNIEEKVVAYCSQPRNGARIIPDGALKSAHYVKTPLYVQISGTWDGTAVDIAAGDYGGELDPHGATGEGNPVGGNVTSNVSGSDVFYEEWMMYVSSDAFCLRICTADDPKNNITAALQCEHELDVMGCNFVMAIPYNLPETFDECEGDAAAPPGLYPQPDGSTSTFRQRYTGTWTQDATTTGIFTVGRTVTPEAPFTYPATSSCTTYSSVSNGINTANYAVNTIISEGVIIGSSNPNPSAATGSGSLAMSGSSAMTTGASSAATSGASASGSMSRSGAMMTTARTTGATRETSAGAASASTSGGSSAAIRGSSIDGNVLAVAGMTVAGAIAGMALLL</sequence>
<evidence type="ECO:0000313" key="4">
    <source>
        <dbReference type="Proteomes" id="UP000812966"/>
    </source>
</evidence>
<accession>A0A8K0NRS7</accession>
<keyword evidence="2" id="KW-0732">Signal</keyword>
<dbReference type="OrthoDB" id="2564904at2759"/>
<reference evidence="3" key="1">
    <citation type="submission" date="2020-04" db="EMBL/GenBank/DDBJ databases">
        <title>Analysis of mating type loci in Filobasidium floriforme.</title>
        <authorList>
            <person name="Nowrousian M."/>
        </authorList>
    </citation>
    <scope>NUCLEOTIDE SEQUENCE</scope>
    <source>
        <strain evidence="3">CBS 6242</strain>
    </source>
</reference>
<dbReference type="AlphaFoldDB" id="A0A8K0NRS7"/>
<feature type="region of interest" description="Disordered" evidence="1">
    <location>
        <begin position="335"/>
        <end position="383"/>
    </location>
</feature>
<evidence type="ECO:0000313" key="3">
    <source>
        <dbReference type="EMBL" id="KAG7530537.1"/>
    </source>
</evidence>
<comment type="caution">
    <text evidence="3">The sequence shown here is derived from an EMBL/GenBank/DDBJ whole genome shotgun (WGS) entry which is preliminary data.</text>
</comment>
<dbReference type="EMBL" id="JABELV010000115">
    <property type="protein sequence ID" value="KAG7530537.1"/>
    <property type="molecule type" value="Genomic_DNA"/>
</dbReference>
<proteinExistence type="predicted"/>
<gene>
    <name evidence="3" type="ORF">FFLO_04963</name>
</gene>
<name>A0A8K0NRS7_9TREE</name>
<evidence type="ECO:0000256" key="1">
    <source>
        <dbReference type="SAM" id="MobiDB-lite"/>
    </source>
</evidence>
<feature type="chain" id="PRO_5035459885" description="Glycoprotein" evidence="2">
    <location>
        <begin position="22"/>
        <end position="413"/>
    </location>
</feature>
<evidence type="ECO:0008006" key="5">
    <source>
        <dbReference type="Google" id="ProtNLM"/>
    </source>
</evidence>
<organism evidence="3 4">
    <name type="scientific">Filobasidium floriforme</name>
    <dbReference type="NCBI Taxonomy" id="5210"/>
    <lineage>
        <taxon>Eukaryota</taxon>
        <taxon>Fungi</taxon>
        <taxon>Dikarya</taxon>
        <taxon>Basidiomycota</taxon>
        <taxon>Agaricomycotina</taxon>
        <taxon>Tremellomycetes</taxon>
        <taxon>Filobasidiales</taxon>
        <taxon>Filobasidiaceae</taxon>
        <taxon>Filobasidium</taxon>
    </lineage>
</organism>
<keyword evidence="4" id="KW-1185">Reference proteome</keyword>
<evidence type="ECO:0000256" key="2">
    <source>
        <dbReference type="SAM" id="SignalP"/>
    </source>
</evidence>
<dbReference type="Proteomes" id="UP000812966">
    <property type="component" value="Unassembled WGS sequence"/>
</dbReference>